<protein>
    <submittedName>
        <fullName evidence="3">2-haloacid dehalogenase</fullName>
    </submittedName>
</protein>
<reference evidence="4" key="1">
    <citation type="submission" date="2017-04" db="EMBL/GenBank/DDBJ databases">
        <authorList>
            <person name="Varghese N."/>
            <person name="Submissions S."/>
        </authorList>
    </citation>
    <scope>NUCLEOTIDE SEQUENCE [LARGE SCALE GENOMIC DNA]</scope>
    <source>
        <strain evidence="4">DSM 9293</strain>
    </source>
</reference>
<dbReference type="SFLD" id="SFLDS00003">
    <property type="entry name" value="Haloacid_Dehalogenase"/>
    <property type="match status" value="1"/>
</dbReference>
<organism evidence="3 4">
    <name type="scientific">Sulfobacillus thermosulfidooxidans (strain DSM 9293 / VKM B-1269 / AT-1)</name>
    <dbReference type="NCBI Taxonomy" id="929705"/>
    <lineage>
        <taxon>Bacteria</taxon>
        <taxon>Bacillati</taxon>
        <taxon>Bacillota</taxon>
        <taxon>Clostridia</taxon>
        <taxon>Eubacteriales</taxon>
        <taxon>Clostridiales Family XVII. Incertae Sedis</taxon>
        <taxon>Sulfobacillus</taxon>
    </lineage>
</organism>
<dbReference type="CDD" id="cd02588">
    <property type="entry name" value="HAD_L2-DEX"/>
    <property type="match status" value="1"/>
</dbReference>
<dbReference type="Gene3D" id="1.10.150.240">
    <property type="entry name" value="Putative phosphatase, domain 2"/>
    <property type="match status" value="1"/>
</dbReference>
<dbReference type="NCBIfam" id="TIGR01509">
    <property type="entry name" value="HAD-SF-IA-v3"/>
    <property type="match status" value="1"/>
</dbReference>
<dbReference type="InterPro" id="IPR006439">
    <property type="entry name" value="HAD-SF_hydro_IA"/>
</dbReference>
<dbReference type="NCBIfam" id="TIGR01493">
    <property type="entry name" value="HAD-SF-IA-v2"/>
    <property type="match status" value="1"/>
</dbReference>
<dbReference type="InterPro" id="IPR006328">
    <property type="entry name" value="2-HAD"/>
</dbReference>
<dbReference type="GO" id="GO:0019120">
    <property type="term" value="F:hydrolase activity, acting on acid halide bonds, in C-halide compounds"/>
    <property type="evidence" value="ECO:0007669"/>
    <property type="project" value="InterPro"/>
</dbReference>
<evidence type="ECO:0000313" key="4">
    <source>
        <dbReference type="Proteomes" id="UP000192660"/>
    </source>
</evidence>
<keyword evidence="4" id="KW-1185">Reference proteome</keyword>
<dbReference type="InterPro" id="IPR051540">
    <property type="entry name" value="S-2-haloacid_dehalogenase"/>
</dbReference>
<dbReference type="InterPro" id="IPR036412">
    <property type="entry name" value="HAD-like_sf"/>
</dbReference>
<dbReference type="STRING" id="28034.BFX07_02170"/>
<dbReference type="SFLD" id="SFLDG01129">
    <property type="entry name" value="C1.5:_HAD__Beta-PGM__Phosphata"/>
    <property type="match status" value="1"/>
</dbReference>
<evidence type="ECO:0000256" key="1">
    <source>
        <dbReference type="ARBA" id="ARBA00008106"/>
    </source>
</evidence>
<accession>A0A1W1WF31</accession>
<sequence length="222" mass="25345">MIVVFDAYGTLWDVTQIQRECERFTDPENAQRLLSLWRQKQLEYAFLRTIMHQYVPFDQITHDALVYSLQYFHLSLSRAEQNDLEHAWWNPVAFNDALPTLNALKALSHQPIILSNGTPLMLQEGVKATQMQAVLDEVLSVDLTQHYKPHPEAYNLVVTQFNQAPSQVVFVSSNGWDIAGASHFGFHTIWINRLYLPAEELGIRPKAITSSLSELPATLPTL</sequence>
<dbReference type="Pfam" id="PF00702">
    <property type="entry name" value="Hydrolase"/>
    <property type="match status" value="1"/>
</dbReference>
<dbReference type="SUPFAM" id="SSF56784">
    <property type="entry name" value="HAD-like"/>
    <property type="match status" value="1"/>
</dbReference>
<comment type="similarity">
    <text evidence="1">Belongs to the HAD-like hydrolase superfamily. S-2-haloalkanoic acid dehalogenase family.</text>
</comment>
<evidence type="ECO:0000256" key="2">
    <source>
        <dbReference type="ARBA" id="ARBA00022801"/>
    </source>
</evidence>
<dbReference type="RefSeq" id="WP_084661401.1">
    <property type="nucleotide sequence ID" value="NZ_FWWY01000001.1"/>
</dbReference>
<dbReference type="EMBL" id="FWWY01000001">
    <property type="protein sequence ID" value="SMC04897.1"/>
    <property type="molecule type" value="Genomic_DNA"/>
</dbReference>
<dbReference type="NCBIfam" id="TIGR01428">
    <property type="entry name" value="HAD_type_II"/>
    <property type="match status" value="1"/>
</dbReference>
<dbReference type="SFLD" id="SFLDF00045">
    <property type="entry name" value="2-haloacid_dehalogenase"/>
    <property type="match status" value="1"/>
</dbReference>
<dbReference type="Gene3D" id="3.40.50.1000">
    <property type="entry name" value="HAD superfamily/HAD-like"/>
    <property type="match status" value="1"/>
</dbReference>
<dbReference type="Proteomes" id="UP000192660">
    <property type="component" value="Unassembled WGS sequence"/>
</dbReference>
<evidence type="ECO:0000313" key="3">
    <source>
        <dbReference type="EMBL" id="SMC04897.1"/>
    </source>
</evidence>
<dbReference type="PANTHER" id="PTHR43316">
    <property type="entry name" value="HYDROLASE, HALOACID DELAHOGENASE-RELATED"/>
    <property type="match status" value="1"/>
</dbReference>
<name>A0A1W1WF31_SULTA</name>
<dbReference type="InterPro" id="IPR023198">
    <property type="entry name" value="PGP-like_dom2"/>
</dbReference>
<dbReference type="PANTHER" id="PTHR43316:SF3">
    <property type="entry name" value="HALOACID DEHALOGENASE, TYPE II (AFU_ORTHOLOGUE AFUA_2G07750)-RELATED"/>
    <property type="match status" value="1"/>
</dbReference>
<dbReference type="OrthoDB" id="9794086at2"/>
<dbReference type="SFLD" id="SFLDG01135">
    <property type="entry name" value="C1.5.6:_HAD__Beta-PGM__Phospha"/>
    <property type="match status" value="1"/>
</dbReference>
<dbReference type="InterPro" id="IPR023214">
    <property type="entry name" value="HAD_sf"/>
</dbReference>
<dbReference type="PRINTS" id="PR00413">
    <property type="entry name" value="HADHALOGNASE"/>
</dbReference>
<dbReference type="AlphaFoldDB" id="A0A1W1WF31"/>
<keyword evidence="2" id="KW-0378">Hydrolase</keyword>
<proteinExistence type="inferred from homology"/>
<gene>
    <name evidence="3" type="ORF">SAMN00768000_1908</name>
</gene>